<keyword evidence="3" id="KW-1185">Reference proteome</keyword>
<feature type="non-terminal residue" evidence="2">
    <location>
        <position position="125"/>
    </location>
</feature>
<name>A0A1I5W6X3_9FIRM</name>
<evidence type="ECO:0000256" key="1">
    <source>
        <dbReference type="SAM" id="Phobius"/>
    </source>
</evidence>
<keyword evidence="1" id="KW-0472">Membrane</keyword>
<keyword evidence="1" id="KW-0812">Transmembrane</keyword>
<feature type="transmembrane region" description="Helical" evidence="1">
    <location>
        <begin position="15"/>
        <end position="35"/>
    </location>
</feature>
<dbReference type="AlphaFoldDB" id="A0A1I5W6X3"/>
<evidence type="ECO:0000313" key="2">
    <source>
        <dbReference type="EMBL" id="SFQ15490.1"/>
    </source>
</evidence>
<organism evidence="2 3">
    <name type="scientific">Caldicoprobacter faecalis</name>
    <dbReference type="NCBI Taxonomy" id="937334"/>
    <lineage>
        <taxon>Bacteria</taxon>
        <taxon>Bacillati</taxon>
        <taxon>Bacillota</taxon>
        <taxon>Clostridia</taxon>
        <taxon>Caldicoprobacterales</taxon>
        <taxon>Caldicoprobacteraceae</taxon>
        <taxon>Caldicoprobacter</taxon>
    </lineage>
</organism>
<accession>A0A1I5W6X3</accession>
<gene>
    <name evidence="2" type="ORF">SAMN05444406_11446</name>
</gene>
<sequence length="125" mass="13887">MKQFFYLLAADLRRAILSIRFLLSACGVALVLFIASWGQIKFARDVLYLLGLGISGTASMLLIAGILPLFPFATTFATEWQERAVRFWIVRTGIRNYSMSKVLVSAISGFLTTAVGMLMFVLALR</sequence>
<proteinExistence type="predicted"/>
<evidence type="ECO:0000313" key="3">
    <source>
        <dbReference type="Proteomes" id="UP000198577"/>
    </source>
</evidence>
<feature type="transmembrane region" description="Helical" evidence="1">
    <location>
        <begin position="102"/>
        <end position="124"/>
    </location>
</feature>
<keyword evidence="1" id="KW-1133">Transmembrane helix</keyword>
<reference evidence="2 3" key="1">
    <citation type="submission" date="2016-10" db="EMBL/GenBank/DDBJ databases">
        <authorList>
            <person name="de Groot N.N."/>
        </authorList>
    </citation>
    <scope>NUCLEOTIDE SEQUENCE [LARGE SCALE GENOMIC DNA]</scope>
    <source>
        <strain evidence="2 3">DSM 20678</strain>
    </source>
</reference>
<evidence type="ECO:0008006" key="4">
    <source>
        <dbReference type="Google" id="ProtNLM"/>
    </source>
</evidence>
<dbReference type="Proteomes" id="UP000198577">
    <property type="component" value="Unassembled WGS sequence"/>
</dbReference>
<protein>
    <recommendedName>
        <fullName evidence="4">ABC-2 family transporter protein</fullName>
    </recommendedName>
</protein>
<feature type="transmembrane region" description="Helical" evidence="1">
    <location>
        <begin position="47"/>
        <end position="70"/>
    </location>
</feature>
<dbReference type="EMBL" id="FOXR01000014">
    <property type="protein sequence ID" value="SFQ15490.1"/>
    <property type="molecule type" value="Genomic_DNA"/>
</dbReference>